<gene>
    <name evidence="7" type="ORF">GCM10010191_12140</name>
</gene>
<evidence type="ECO:0000313" key="8">
    <source>
        <dbReference type="Proteomes" id="UP001501231"/>
    </source>
</evidence>
<dbReference type="EMBL" id="BAAARW010000004">
    <property type="protein sequence ID" value="GAA2405806.1"/>
    <property type="molecule type" value="Genomic_DNA"/>
</dbReference>
<dbReference type="InterPro" id="IPR016166">
    <property type="entry name" value="FAD-bd_PCMH"/>
</dbReference>
<proteinExistence type="inferred from homology"/>
<protein>
    <submittedName>
        <fullName evidence="7">FAD-binding oxidoreductase</fullName>
    </submittedName>
</protein>
<evidence type="ECO:0000313" key="7">
    <source>
        <dbReference type="EMBL" id="GAA2405806.1"/>
    </source>
</evidence>
<keyword evidence="4" id="KW-0274">FAD</keyword>
<dbReference type="PANTHER" id="PTHR42973:SF39">
    <property type="entry name" value="FAD-BINDING PCMH-TYPE DOMAIN-CONTAINING PROTEIN"/>
    <property type="match status" value="1"/>
</dbReference>
<comment type="similarity">
    <text evidence="2">Belongs to the oxygen-dependent FAD-linked oxidoreductase family.</text>
</comment>
<evidence type="ECO:0000256" key="1">
    <source>
        <dbReference type="ARBA" id="ARBA00001974"/>
    </source>
</evidence>
<keyword evidence="5" id="KW-0560">Oxidoreductase</keyword>
<dbReference type="InterPro" id="IPR050416">
    <property type="entry name" value="FAD-linked_Oxidoreductase"/>
</dbReference>
<dbReference type="SUPFAM" id="SSF56176">
    <property type="entry name" value="FAD-binding/transporter-associated domain-like"/>
    <property type="match status" value="1"/>
</dbReference>
<dbReference type="InterPro" id="IPR016169">
    <property type="entry name" value="FAD-bd_PCMH_sub2"/>
</dbReference>
<feature type="domain" description="FAD-binding PCMH-type" evidence="6">
    <location>
        <begin position="47"/>
        <end position="227"/>
    </location>
</feature>
<accession>A0ABN3IJ53</accession>
<name>A0ABN3IJ53_9ACTN</name>
<dbReference type="InterPro" id="IPR012951">
    <property type="entry name" value="BBE"/>
</dbReference>
<dbReference type="PANTHER" id="PTHR42973">
    <property type="entry name" value="BINDING OXIDOREDUCTASE, PUTATIVE (AFU_ORTHOLOGUE AFUA_1G17690)-RELATED"/>
    <property type="match status" value="1"/>
</dbReference>
<dbReference type="Pfam" id="PF08031">
    <property type="entry name" value="BBE"/>
    <property type="match status" value="1"/>
</dbReference>
<comment type="caution">
    <text evidence="7">The sequence shown here is derived from an EMBL/GenBank/DDBJ whole genome shotgun (WGS) entry which is preliminary data.</text>
</comment>
<evidence type="ECO:0000256" key="5">
    <source>
        <dbReference type="ARBA" id="ARBA00023002"/>
    </source>
</evidence>
<organism evidence="7 8">
    <name type="scientific">Actinomadura vinacea</name>
    <dbReference type="NCBI Taxonomy" id="115336"/>
    <lineage>
        <taxon>Bacteria</taxon>
        <taxon>Bacillati</taxon>
        <taxon>Actinomycetota</taxon>
        <taxon>Actinomycetes</taxon>
        <taxon>Streptosporangiales</taxon>
        <taxon>Thermomonosporaceae</taxon>
        <taxon>Actinomadura</taxon>
    </lineage>
</organism>
<dbReference type="InterPro" id="IPR036318">
    <property type="entry name" value="FAD-bd_PCMH-like_sf"/>
</dbReference>
<keyword evidence="3" id="KW-0285">Flavoprotein</keyword>
<dbReference type="Proteomes" id="UP001501231">
    <property type="component" value="Unassembled WGS sequence"/>
</dbReference>
<dbReference type="Gene3D" id="3.40.462.20">
    <property type="match status" value="1"/>
</dbReference>
<evidence type="ECO:0000256" key="3">
    <source>
        <dbReference type="ARBA" id="ARBA00022630"/>
    </source>
</evidence>
<reference evidence="7 8" key="1">
    <citation type="journal article" date="2019" name="Int. J. Syst. Evol. Microbiol.">
        <title>The Global Catalogue of Microorganisms (GCM) 10K type strain sequencing project: providing services to taxonomists for standard genome sequencing and annotation.</title>
        <authorList>
            <consortium name="The Broad Institute Genomics Platform"/>
            <consortium name="The Broad Institute Genome Sequencing Center for Infectious Disease"/>
            <person name="Wu L."/>
            <person name="Ma J."/>
        </authorList>
    </citation>
    <scope>NUCLEOTIDE SEQUENCE [LARGE SCALE GENOMIC DNA]</scope>
    <source>
        <strain evidence="7 8">JCM 3325</strain>
    </source>
</reference>
<dbReference type="PROSITE" id="PS51387">
    <property type="entry name" value="FAD_PCMH"/>
    <property type="match status" value="1"/>
</dbReference>
<comment type="cofactor">
    <cofactor evidence="1">
        <name>FAD</name>
        <dbReference type="ChEBI" id="CHEBI:57692"/>
    </cofactor>
</comment>
<evidence type="ECO:0000259" key="6">
    <source>
        <dbReference type="PROSITE" id="PS51387"/>
    </source>
</evidence>
<dbReference type="Gene3D" id="3.30.465.10">
    <property type="match status" value="1"/>
</dbReference>
<dbReference type="Pfam" id="PF01565">
    <property type="entry name" value="FAD_binding_4"/>
    <property type="match status" value="1"/>
</dbReference>
<dbReference type="InterPro" id="IPR006094">
    <property type="entry name" value="Oxid_FAD_bind_N"/>
</dbReference>
<evidence type="ECO:0000256" key="4">
    <source>
        <dbReference type="ARBA" id="ARBA00022827"/>
    </source>
</evidence>
<keyword evidence="8" id="KW-1185">Reference proteome</keyword>
<evidence type="ECO:0000256" key="2">
    <source>
        <dbReference type="ARBA" id="ARBA00005466"/>
    </source>
</evidence>
<sequence>MAAVAGPALLGTSQVGAAEDGGFGSVTVGPDDPRYRSLVLRGYNQRFGSRPDQIRVAGSTEAVVRAVGEAVRAGGRVTVRSGGHCFENFVDDPSVRMIVDMSGMTAVGYDHRRKAFMVEAGATLGEVYRRLYLGWGVTVPGGTCPEVGAGGHVCGGGYGALCRLHGLTVDHLYAVEVVVVDASGKARSVVATREASDPNRDLWWAHTGGGGGMFGIVTRYWFRSPDARGDDPARLLPRPPSTVLKYSLNWPWEKLDRDTFVRLMRNYGEWGERNSAPGAAAAALYGEFVLGSKPNGSIGLAGRVSADSGAERILDGLVDALGRGVDVRPEPESSTVPWLTAVTQDGSGNQGPFDRRIKMKSAFRRRRFTDEQMAMVHGRLSADGVPEFAHMFINTYGGRVNVVEQGATAMAHRDSVFLVGFLVGWVGGAEDTRHLVWTRDFYRKLFSSSGGVPVEDGAFINYPDADLADPRLNTSGTPWHALYYKGGYARLQQVKRRWDPRNVFHHALSVHAD</sequence>